<reference evidence="3" key="1">
    <citation type="journal article" date="2019" name="Int. J. Syst. Evol. Microbiol.">
        <title>The Global Catalogue of Microorganisms (GCM) 10K type strain sequencing project: providing services to taxonomists for standard genome sequencing and annotation.</title>
        <authorList>
            <consortium name="The Broad Institute Genomics Platform"/>
            <consortium name="The Broad Institute Genome Sequencing Center for Infectious Disease"/>
            <person name="Wu L."/>
            <person name="Ma J."/>
        </authorList>
    </citation>
    <scope>NUCLEOTIDE SEQUENCE [LARGE SCALE GENOMIC DNA]</scope>
    <source>
        <strain evidence="3">JCM 16702</strain>
    </source>
</reference>
<comment type="caution">
    <text evidence="2">The sequence shown here is derived from an EMBL/GenBank/DDBJ whole genome shotgun (WGS) entry which is preliminary data.</text>
</comment>
<protein>
    <submittedName>
        <fullName evidence="2">Uncharacterized protein</fullName>
    </submittedName>
</protein>
<organism evidence="2 3">
    <name type="scientific">Actinomadura miaoliensis</name>
    <dbReference type="NCBI Taxonomy" id="430685"/>
    <lineage>
        <taxon>Bacteria</taxon>
        <taxon>Bacillati</taxon>
        <taxon>Actinomycetota</taxon>
        <taxon>Actinomycetes</taxon>
        <taxon>Streptosporangiales</taxon>
        <taxon>Thermomonosporaceae</taxon>
        <taxon>Actinomadura</taxon>
    </lineage>
</organism>
<keyword evidence="3" id="KW-1185">Reference proteome</keyword>
<gene>
    <name evidence="2" type="ORF">GCM10022214_64190</name>
</gene>
<evidence type="ECO:0000256" key="1">
    <source>
        <dbReference type="SAM" id="MobiDB-lite"/>
    </source>
</evidence>
<feature type="region of interest" description="Disordered" evidence="1">
    <location>
        <begin position="49"/>
        <end position="124"/>
    </location>
</feature>
<dbReference type="Proteomes" id="UP001500683">
    <property type="component" value="Unassembled WGS sequence"/>
</dbReference>
<accession>A0ABP7WPQ8</accession>
<evidence type="ECO:0000313" key="2">
    <source>
        <dbReference type="EMBL" id="GAA4093346.1"/>
    </source>
</evidence>
<proteinExistence type="predicted"/>
<name>A0ABP7WPQ8_9ACTN</name>
<evidence type="ECO:0000313" key="3">
    <source>
        <dbReference type="Proteomes" id="UP001500683"/>
    </source>
</evidence>
<sequence>MNRNATRARGTGHGFRDLVDRALLAAIAAVLFPHPHGWLRRLSRYRRDVGRAGVQRTDLQRTGPPRNEAAVPPRPRLELVPPPPEHAGAPRTSRATPPRPRLHVVPKPGTSPERPPVNAPTARR</sequence>
<dbReference type="EMBL" id="BAAAZG010000048">
    <property type="protein sequence ID" value="GAA4093346.1"/>
    <property type="molecule type" value="Genomic_DNA"/>
</dbReference>